<keyword evidence="3" id="KW-1185">Reference proteome</keyword>
<dbReference type="Pfam" id="PF04993">
    <property type="entry name" value="TfoX_N"/>
    <property type="match status" value="1"/>
</dbReference>
<name>A0A6M5YY51_9BACT</name>
<evidence type="ECO:0000313" key="3">
    <source>
        <dbReference type="Proteomes" id="UP000503447"/>
    </source>
</evidence>
<feature type="domain" description="TfoX N-terminal" evidence="1">
    <location>
        <begin position="14"/>
        <end position="103"/>
    </location>
</feature>
<evidence type="ECO:0000313" key="2">
    <source>
        <dbReference type="EMBL" id="QJW99047.1"/>
    </source>
</evidence>
<dbReference type="RefSeq" id="WP_171474092.1">
    <property type="nucleotide sequence ID" value="NZ_CP053452.2"/>
</dbReference>
<dbReference type="InterPro" id="IPR007076">
    <property type="entry name" value="TfoX_N"/>
</dbReference>
<dbReference type="AlphaFoldDB" id="A0A6M5YY51"/>
<dbReference type="SUPFAM" id="SSF159894">
    <property type="entry name" value="YgaC/TfoX-N like"/>
    <property type="match status" value="1"/>
</dbReference>
<reference evidence="3" key="1">
    <citation type="submission" date="2020-05" db="EMBL/GenBank/DDBJ databases">
        <title>Frigoriglobus tundricola gen. nov., sp. nov., a psychrotolerant cellulolytic planctomycete of the family Gemmataceae with two divergent copies of 16S rRNA gene.</title>
        <authorList>
            <person name="Kulichevskaya I.S."/>
            <person name="Ivanova A.A."/>
            <person name="Naumoff D.G."/>
            <person name="Beletsky A.V."/>
            <person name="Rijpstra W.I.C."/>
            <person name="Sinninghe Damste J.S."/>
            <person name="Mardanov A.V."/>
            <person name="Ravin N.V."/>
            <person name="Dedysh S.N."/>
        </authorList>
    </citation>
    <scope>NUCLEOTIDE SEQUENCE [LARGE SCALE GENOMIC DNA]</scope>
    <source>
        <strain evidence="3">PL17</strain>
    </source>
</reference>
<dbReference type="Proteomes" id="UP000503447">
    <property type="component" value="Chromosome"/>
</dbReference>
<dbReference type="KEGG" id="ftj:FTUN_6645"/>
<organism evidence="2 3">
    <name type="scientific">Frigoriglobus tundricola</name>
    <dbReference type="NCBI Taxonomy" id="2774151"/>
    <lineage>
        <taxon>Bacteria</taxon>
        <taxon>Pseudomonadati</taxon>
        <taxon>Planctomycetota</taxon>
        <taxon>Planctomycetia</taxon>
        <taxon>Gemmatales</taxon>
        <taxon>Gemmataceae</taxon>
        <taxon>Frigoriglobus</taxon>
    </lineage>
</organism>
<sequence length="110" mass="12062">MAFDESLADRVRHLLARRKGVAEKRMFGGLAFLLNGNLLVAVRNDSLLVRVGPEQSEDALRARHVSAFQITGRGTLMGWVVVASAGLEEDDQLTDWINRAAKFSATLPAK</sequence>
<dbReference type="EMBL" id="CP053452">
    <property type="protein sequence ID" value="QJW99047.1"/>
    <property type="molecule type" value="Genomic_DNA"/>
</dbReference>
<gene>
    <name evidence="2" type="ORF">FTUN_6645</name>
</gene>
<accession>A0A6M5YY51</accession>
<evidence type="ECO:0000259" key="1">
    <source>
        <dbReference type="Pfam" id="PF04993"/>
    </source>
</evidence>
<dbReference type="Gene3D" id="3.30.1460.30">
    <property type="entry name" value="YgaC/TfoX-N like chaperone"/>
    <property type="match status" value="1"/>
</dbReference>
<protein>
    <recommendedName>
        <fullName evidence="1">TfoX N-terminal domain-containing protein</fullName>
    </recommendedName>
</protein>
<proteinExistence type="predicted"/>